<dbReference type="Proteomes" id="UP000594262">
    <property type="component" value="Unplaced"/>
</dbReference>
<organism evidence="3 4">
    <name type="scientific">Clytia hemisphaerica</name>
    <dbReference type="NCBI Taxonomy" id="252671"/>
    <lineage>
        <taxon>Eukaryota</taxon>
        <taxon>Metazoa</taxon>
        <taxon>Cnidaria</taxon>
        <taxon>Hydrozoa</taxon>
        <taxon>Hydroidolina</taxon>
        <taxon>Leptothecata</taxon>
        <taxon>Obeliida</taxon>
        <taxon>Clytiidae</taxon>
        <taxon>Clytia</taxon>
    </lineage>
</organism>
<evidence type="ECO:0000259" key="2">
    <source>
        <dbReference type="Pfam" id="PF10157"/>
    </source>
</evidence>
<dbReference type="OrthoDB" id="10009801at2759"/>
<dbReference type="InterPro" id="IPR046465">
    <property type="entry name" value="BORCS6_C"/>
</dbReference>
<dbReference type="Pfam" id="PF10157">
    <property type="entry name" value="BORCS6"/>
    <property type="match status" value="1"/>
</dbReference>
<protein>
    <recommendedName>
        <fullName evidence="2">BLOC-1-related complex subunit 6 C-terminal helix domain-containing protein</fullName>
    </recommendedName>
</protein>
<sequence>MAKPRSSSPVSYISSSSEDDIQLNDKNTPTQAQQTLKSQITSVDPMVLPEIEEQAKIASKSIDRLMKFLSKELTEGTKATTDIVSVYDGTIDHVHSEVEQNIKAMYGLIAKCEELDRKMKPINELASQVRNIRETLDQLENICK</sequence>
<dbReference type="InterPro" id="IPR019314">
    <property type="entry name" value="BORCS6"/>
</dbReference>
<dbReference type="GO" id="GO:0099078">
    <property type="term" value="C:BORC complex"/>
    <property type="evidence" value="ECO:0007669"/>
    <property type="project" value="TreeGrafter"/>
</dbReference>
<dbReference type="PANTHER" id="PTHR13440:SF7">
    <property type="entry name" value="BLOC-1 RELATED COMPLEX SUBUNIT 6"/>
    <property type="match status" value="1"/>
</dbReference>
<feature type="domain" description="BLOC-1-related complex subunit 6 C-terminal helix" evidence="2">
    <location>
        <begin position="41"/>
        <end position="140"/>
    </location>
</feature>
<reference evidence="3" key="1">
    <citation type="submission" date="2021-01" db="UniProtKB">
        <authorList>
            <consortium name="EnsemblMetazoa"/>
        </authorList>
    </citation>
    <scope>IDENTIFICATION</scope>
</reference>
<dbReference type="AlphaFoldDB" id="A0A7M5XG38"/>
<name>A0A7M5XG38_9CNID</name>
<feature type="region of interest" description="Disordered" evidence="1">
    <location>
        <begin position="1"/>
        <end position="38"/>
    </location>
</feature>
<accession>A0A7M5XG38</accession>
<feature type="compositionally biased region" description="Polar residues" evidence="1">
    <location>
        <begin position="24"/>
        <end position="38"/>
    </location>
</feature>
<keyword evidence="4" id="KW-1185">Reference proteome</keyword>
<evidence type="ECO:0000256" key="1">
    <source>
        <dbReference type="SAM" id="MobiDB-lite"/>
    </source>
</evidence>
<proteinExistence type="predicted"/>
<feature type="compositionally biased region" description="Low complexity" evidence="1">
    <location>
        <begin position="1"/>
        <end position="16"/>
    </location>
</feature>
<dbReference type="GO" id="GO:0032418">
    <property type="term" value="P:lysosome localization"/>
    <property type="evidence" value="ECO:0007669"/>
    <property type="project" value="TreeGrafter"/>
</dbReference>
<dbReference type="PANTHER" id="PTHR13440">
    <property type="entry name" value="BLOC-1 RELATED COMPLEX SUBUNIT 6"/>
    <property type="match status" value="1"/>
</dbReference>
<dbReference type="EnsemblMetazoa" id="CLYHEMT022990.1">
    <property type="protein sequence ID" value="CLYHEMP022990.1"/>
    <property type="gene ID" value="CLYHEMG022990"/>
</dbReference>
<evidence type="ECO:0000313" key="3">
    <source>
        <dbReference type="EnsemblMetazoa" id="CLYHEMP022990.1"/>
    </source>
</evidence>
<evidence type="ECO:0000313" key="4">
    <source>
        <dbReference type="Proteomes" id="UP000594262"/>
    </source>
</evidence>